<dbReference type="Proteomes" id="UP001175000">
    <property type="component" value="Unassembled WGS sequence"/>
</dbReference>
<feature type="region of interest" description="Disordered" evidence="1">
    <location>
        <begin position="1"/>
        <end position="21"/>
    </location>
</feature>
<feature type="compositionally biased region" description="Basic and acidic residues" evidence="1">
    <location>
        <begin position="11"/>
        <end position="21"/>
    </location>
</feature>
<comment type="caution">
    <text evidence="2">The sequence shown here is derived from an EMBL/GenBank/DDBJ whole genome shotgun (WGS) entry which is preliminary data.</text>
</comment>
<sequence length="211" mass="23854">MWRNALKRPARNAERRSRDGDGAQLPGLNSVLLLGVFLADHRLVPLQQVIPAVEYNADGGGLEHAVVQIREEHLHVDDAGYIYIPFEFEVPGWFVPQAPKEARMAVDTTLAQATRLQDYELFYRQGQLQKSVMGDHEGYLRTCLSSYLACRGKDAEKQLLAQLKEIDDWTELSAVRAADVHLAKQQIQRILSAKINGQRALPPLRRPPMTY</sequence>
<evidence type="ECO:0000256" key="1">
    <source>
        <dbReference type="SAM" id="MobiDB-lite"/>
    </source>
</evidence>
<protein>
    <submittedName>
        <fullName evidence="2">Uncharacterized protein</fullName>
    </submittedName>
</protein>
<feature type="compositionally biased region" description="Basic residues" evidence="1">
    <location>
        <begin position="1"/>
        <end position="10"/>
    </location>
</feature>
<gene>
    <name evidence="2" type="ORF">B0T14DRAFT_569605</name>
</gene>
<evidence type="ECO:0000313" key="3">
    <source>
        <dbReference type="Proteomes" id="UP001175000"/>
    </source>
</evidence>
<dbReference type="EMBL" id="JAULSU010000006">
    <property type="protein sequence ID" value="KAK0613576.1"/>
    <property type="molecule type" value="Genomic_DNA"/>
</dbReference>
<keyword evidence="3" id="KW-1185">Reference proteome</keyword>
<accession>A0AA39WDV4</accession>
<reference evidence="2" key="1">
    <citation type="submission" date="2023-06" db="EMBL/GenBank/DDBJ databases">
        <title>Genome-scale phylogeny and comparative genomics of the fungal order Sordariales.</title>
        <authorList>
            <consortium name="Lawrence Berkeley National Laboratory"/>
            <person name="Hensen N."/>
            <person name="Bonometti L."/>
            <person name="Westerberg I."/>
            <person name="Brannstrom I.O."/>
            <person name="Guillou S."/>
            <person name="Cros-Aarteil S."/>
            <person name="Calhoun S."/>
            <person name="Haridas S."/>
            <person name="Kuo A."/>
            <person name="Mondo S."/>
            <person name="Pangilinan J."/>
            <person name="Riley R."/>
            <person name="Labutti K."/>
            <person name="Andreopoulos B."/>
            <person name="Lipzen A."/>
            <person name="Chen C."/>
            <person name="Yanf M."/>
            <person name="Daum C."/>
            <person name="Ng V."/>
            <person name="Clum A."/>
            <person name="Steindorff A."/>
            <person name="Ohm R."/>
            <person name="Martin F."/>
            <person name="Silar P."/>
            <person name="Natvig D."/>
            <person name="Lalanne C."/>
            <person name="Gautier V."/>
            <person name="Ament-Velasquez S.L."/>
            <person name="Kruys A."/>
            <person name="Hutchinson M.I."/>
            <person name="Powell A.J."/>
            <person name="Barry K."/>
            <person name="Miller A.N."/>
            <person name="Grigoriev I.V."/>
            <person name="Debuchy R."/>
            <person name="Gladieux P."/>
            <person name="Thoren M.H."/>
            <person name="Johannesson H."/>
        </authorList>
    </citation>
    <scope>NUCLEOTIDE SEQUENCE</scope>
    <source>
        <strain evidence="2">CBS 606.72</strain>
    </source>
</reference>
<name>A0AA39WDV4_9PEZI</name>
<dbReference type="AlphaFoldDB" id="A0AA39WDV4"/>
<evidence type="ECO:0000313" key="2">
    <source>
        <dbReference type="EMBL" id="KAK0613576.1"/>
    </source>
</evidence>
<organism evidence="2 3">
    <name type="scientific">Immersiella caudata</name>
    <dbReference type="NCBI Taxonomy" id="314043"/>
    <lineage>
        <taxon>Eukaryota</taxon>
        <taxon>Fungi</taxon>
        <taxon>Dikarya</taxon>
        <taxon>Ascomycota</taxon>
        <taxon>Pezizomycotina</taxon>
        <taxon>Sordariomycetes</taxon>
        <taxon>Sordariomycetidae</taxon>
        <taxon>Sordariales</taxon>
        <taxon>Lasiosphaeriaceae</taxon>
        <taxon>Immersiella</taxon>
    </lineage>
</organism>
<proteinExistence type="predicted"/>